<sequence length="96" mass="10181">MQLLTSNKSPTPGEAAAGVSSMIHGAELDPQSQTLEETRSHQPCLSQSCAAVKVCQETVRKQEKATVDIGFGMQGLYKASHTNIPTCTSSPFCALL</sequence>
<protein>
    <submittedName>
        <fullName evidence="2">Uncharacterized protein</fullName>
    </submittedName>
</protein>
<organism evidence="2 3">
    <name type="scientific">Chloebia gouldiae</name>
    <name type="common">Gouldian finch</name>
    <name type="synonym">Erythrura gouldiae</name>
    <dbReference type="NCBI Taxonomy" id="44316"/>
    <lineage>
        <taxon>Eukaryota</taxon>
        <taxon>Metazoa</taxon>
        <taxon>Chordata</taxon>
        <taxon>Craniata</taxon>
        <taxon>Vertebrata</taxon>
        <taxon>Euteleostomi</taxon>
        <taxon>Archelosauria</taxon>
        <taxon>Archosauria</taxon>
        <taxon>Dinosauria</taxon>
        <taxon>Saurischia</taxon>
        <taxon>Theropoda</taxon>
        <taxon>Coelurosauria</taxon>
        <taxon>Aves</taxon>
        <taxon>Neognathae</taxon>
        <taxon>Neoaves</taxon>
        <taxon>Telluraves</taxon>
        <taxon>Australaves</taxon>
        <taxon>Passeriformes</taxon>
        <taxon>Passeroidea</taxon>
        <taxon>Passeridae</taxon>
        <taxon>Chloebia</taxon>
    </lineage>
</organism>
<feature type="compositionally biased region" description="Polar residues" evidence="1">
    <location>
        <begin position="1"/>
        <end position="10"/>
    </location>
</feature>
<feature type="compositionally biased region" description="Polar residues" evidence="1">
    <location>
        <begin position="30"/>
        <end position="39"/>
    </location>
</feature>
<dbReference type="AlphaFoldDB" id="A0A3L8SJ61"/>
<dbReference type="Proteomes" id="UP000276834">
    <property type="component" value="Unassembled WGS sequence"/>
</dbReference>
<evidence type="ECO:0000256" key="1">
    <source>
        <dbReference type="SAM" id="MobiDB-lite"/>
    </source>
</evidence>
<feature type="region of interest" description="Disordered" evidence="1">
    <location>
        <begin position="1"/>
        <end position="39"/>
    </location>
</feature>
<dbReference type="EMBL" id="QUSF01000019">
    <property type="protein sequence ID" value="RLW02146.1"/>
    <property type="molecule type" value="Genomic_DNA"/>
</dbReference>
<reference evidence="2 3" key="1">
    <citation type="journal article" date="2018" name="Proc. R. Soc. B">
        <title>A non-coding region near Follistatin controls head colour polymorphism in the Gouldian finch.</title>
        <authorList>
            <person name="Toomey M.B."/>
            <person name="Marques C.I."/>
            <person name="Andrade P."/>
            <person name="Araujo P.M."/>
            <person name="Sabatino S."/>
            <person name="Gazda M.A."/>
            <person name="Afonso S."/>
            <person name="Lopes R.J."/>
            <person name="Corbo J.C."/>
            <person name="Carneiro M."/>
        </authorList>
    </citation>
    <scope>NUCLEOTIDE SEQUENCE [LARGE SCALE GENOMIC DNA]</scope>
    <source>
        <strain evidence="2">Red01</strain>
        <tissue evidence="2">Muscle</tissue>
    </source>
</reference>
<accession>A0A3L8SJ61</accession>
<evidence type="ECO:0000313" key="2">
    <source>
        <dbReference type="EMBL" id="RLW02146.1"/>
    </source>
</evidence>
<keyword evidence="3" id="KW-1185">Reference proteome</keyword>
<proteinExistence type="predicted"/>
<gene>
    <name evidence="2" type="ORF">DV515_00007403</name>
</gene>
<evidence type="ECO:0000313" key="3">
    <source>
        <dbReference type="Proteomes" id="UP000276834"/>
    </source>
</evidence>
<comment type="caution">
    <text evidence="2">The sequence shown here is derived from an EMBL/GenBank/DDBJ whole genome shotgun (WGS) entry which is preliminary data.</text>
</comment>
<name>A0A3L8SJ61_CHLGU</name>